<dbReference type="SUPFAM" id="SSF55729">
    <property type="entry name" value="Acyl-CoA N-acyltransferases (Nat)"/>
    <property type="match status" value="1"/>
</dbReference>
<dbReference type="Gene3D" id="3.40.50.261">
    <property type="entry name" value="Succinyl-CoA synthetase domains"/>
    <property type="match status" value="2"/>
</dbReference>
<keyword evidence="2 4" id="KW-0547">Nucleotide-binding</keyword>
<dbReference type="Gene3D" id="3.30.1490.20">
    <property type="entry name" value="ATP-grasp fold, A domain"/>
    <property type="match status" value="1"/>
</dbReference>
<dbReference type="CDD" id="cd04301">
    <property type="entry name" value="NAT_SF"/>
    <property type="match status" value="1"/>
</dbReference>
<evidence type="ECO:0000259" key="5">
    <source>
        <dbReference type="PROSITE" id="PS50975"/>
    </source>
</evidence>
<dbReference type="InterPro" id="IPR013815">
    <property type="entry name" value="ATP_grasp_subdomain_1"/>
</dbReference>
<sequence length="929" mass="101835">MPTRNLKRIFAPKSVAIIGASRRAGSVGNTAARNLKNGGFAGQLFAVNRNYPSVEDIPCFPDLASIGQAVDLAVLCTPAESTPDLVEQCGQNGVRGIVILSAGFRETGQAGRELEGKLRDVLKRYPTMRIIGPNSLGVISTHNGLNASFADVSPPKGKIALLSQSGALATAILDWALDEQFGFSHFISFGNLLDVSIADLIDYLAEDPNTDSIVMYIESIQDSRAFMSAARAFARSKPIIALKSGRFETTAKAAALHTGAMVGVDEVYDAAFARAGVVRVDEFDDLIHCAELLARHNSFNFRGPLGNRLAVVTNAGGPGLMTADAILQKKCQLAELKSQTIEQLQTQIPNEDAEHSLVITNPVDLFGDATPELYESATRSLLADSNVDAVVVVLTPQAKTDPLGVAERIIKIASKSTKPILAVWMGRGSVAASNQRLSRAGIPTYSTPQRAIRAFSYLLTHARNQEVLHETPRSIAIDFQRDRKMLRESFASLCLSDSNNLTESNSKALLEAYEIRTTRPIATRSADEAIKYARSIGYPVAVKILASDVLHKSEVGGVILNVGSDEDVRVAYQTIKDRFAECRPDMKFQGVTVQPMAIDPNGRELIVGARRDPVFGTVMMVGAGGVQTQVLRDHALELPPLNERLARRMLESLQCWPMLKTFRGKPAVNLDELVQVLMRFSYLLADHPEILELDVNPLLVTPERVVALDASIVIDLDPDNANLKSGPAFHSKQSQYPHLAICPYPEQYTRVAPLSNSTEVTLRPIQPEDEPQWRAMLLECSEETIRMRFRYLLQGSNHELASRFCYTDYDRELAIIAELPLDSKSGQRPIAGVGRLVADADHLVAEFAVLVADQYQGLRLGSILIDECLAICQQWGIERVTAEVDPRNRKMLQMFIKRGFSVDRSDEDDLLVSKTLHPNEDQASSIDSK</sequence>
<dbReference type="InterPro" id="IPR000182">
    <property type="entry name" value="GNAT_dom"/>
</dbReference>
<dbReference type="InterPro" id="IPR011761">
    <property type="entry name" value="ATP-grasp"/>
</dbReference>
<keyword evidence="8" id="KW-1185">Reference proteome</keyword>
<proteinExistence type="predicted"/>
<comment type="caution">
    <text evidence="7">The sequence shown here is derived from an EMBL/GenBank/DDBJ whole genome shotgun (WGS) entry which is preliminary data.</text>
</comment>
<evidence type="ECO:0000256" key="4">
    <source>
        <dbReference type="PROSITE-ProRule" id="PRU00409"/>
    </source>
</evidence>
<dbReference type="Gene3D" id="3.40.50.720">
    <property type="entry name" value="NAD(P)-binding Rossmann-like Domain"/>
    <property type="match status" value="1"/>
</dbReference>
<dbReference type="Pfam" id="PF00583">
    <property type="entry name" value="Acetyltransf_1"/>
    <property type="match status" value="1"/>
</dbReference>
<dbReference type="PANTHER" id="PTHR43334">
    <property type="entry name" value="ACETATE--COA LIGASE [ADP-FORMING]"/>
    <property type="match status" value="1"/>
</dbReference>
<dbReference type="SUPFAM" id="SSF52210">
    <property type="entry name" value="Succinyl-CoA synthetase domains"/>
    <property type="match status" value="2"/>
</dbReference>
<dbReference type="SMART" id="SM00881">
    <property type="entry name" value="CoA_binding"/>
    <property type="match status" value="1"/>
</dbReference>
<reference evidence="7 8" key="1">
    <citation type="submission" date="2017-05" db="EMBL/GenBank/DDBJ databases">
        <authorList>
            <person name="Varghese N."/>
            <person name="Submissions S."/>
        </authorList>
    </citation>
    <scope>NUCLEOTIDE SEQUENCE [LARGE SCALE GENOMIC DNA]</scope>
    <source>
        <strain evidence="7 8">DSM 25457</strain>
    </source>
</reference>
<dbReference type="PROSITE" id="PS51186">
    <property type="entry name" value="GNAT"/>
    <property type="match status" value="1"/>
</dbReference>
<accession>A0ABY1QQ99</accession>
<dbReference type="InterPro" id="IPR032875">
    <property type="entry name" value="Succ_CoA_lig_flav_dom"/>
</dbReference>
<dbReference type="Gene3D" id="3.40.630.30">
    <property type="match status" value="1"/>
</dbReference>
<dbReference type="InterPro" id="IPR016102">
    <property type="entry name" value="Succinyl-CoA_synth-like"/>
</dbReference>
<feature type="domain" description="ATP-grasp" evidence="5">
    <location>
        <begin position="507"/>
        <end position="543"/>
    </location>
</feature>
<dbReference type="Gene3D" id="3.30.470.20">
    <property type="entry name" value="ATP-grasp fold, B domain"/>
    <property type="match status" value="1"/>
</dbReference>
<keyword evidence="3 4" id="KW-0067">ATP-binding</keyword>
<feature type="domain" description="N-acetyltransferase" evidence="6">
    <location>
        <begin position="760"/>
        <end position="917"/>
    </location>
</feature>
<dbReference type="PROSITE" id="PS50975">
    <property type="entry name" value="ATP_GRASP"/>
    <property type="match status" value="1"/>
</dbReference>
<dbReference type="SUPFAM" id="SSF51735">
    <property type="entry name" value="NAD(P)-binding Rossmann-fold domains"/>
    <property type="match status" value="1"/>
</dbReference>
<evidence type="ECO:0000259" key="6">
    <source>
        <dbReference type="PROSITE" id="PS51186"/>
    </source>
</evidence>
<evidence type="ECO:0000256" key="2">
    <source>
        <dbReference type="ARBA" id="ARBA00022741"/>
    </source>
</evidence>
<evidence type="ECO:0000313" key="7">
    <source>
        <dbReference type="EMBL" id="SMP77624.1"/>
    </source>
</evidence>
<keyword evidence="1" id="KW-0436">Ligase</keyword>
<dbReference type="Proteomes" id="UP001158067">
    <property type="component" value="Unassembled WGS sequence"/>
</dbReference>
<dbReference type="InterPro" id="IPR016181">
    <property type="entry name" value="Acyl_CoA_acyltransferase"/>
</dbReference>
<evidence type="ECO:0000256" key="3">
    <source>
        <dbReference type="ARBA" id="ARBA00022840"/>
    </source>
</evidence>
<dbReference type="RefSeq" id="WP_283435396.1">
    <property type="nucleotide sequence ID" value="NZ_FXUG01000023.1"/>
</dbReference>
<evidence type="ECO:0000256" key="1">
    <source>
        <dbReference type="ARBA" id="ARBA00022598"/>
    </source>
</evidence>
<gene>
    <name evidence="7" type="ORF">SAMN06265222_12362</name>
</gene>
<name>A0ABY1QQ99_9BACT</name>
<dbReference type="Pfam" id="PF13549">
    <property type="entry name" value="ATP-grasp_5"/>
    <property type="match status" value="1"/>
</dbReference>
<dbReference type="EMBL" id="FXUG01000023">
    <property type="protein sequence ID" value="SMP77624.1"/>
    <property type="molecule type" value="Genomic_DNA"/>
</dbReference>
<organism evidence="7 8">
    <name type="scientific">Neorhodopirellula lusitana</name>
    <dbReference type="NCBI Taxonomy" id="445327"/>
    <lineage>
        <taxon>Bacteria</taxon>
        <taxon>Pseudomonadati</taxon>
        <taxon>Planctomycetota</taxon>
        <taxon>Planctomycetia</taxon>
        <taxon>Pirellulales</taxon>
        <taxon>Pirellulaceae</taxon>
        <taxon>Neorhodopirellula</taxon>
    </lineage>
</organism>
<dbReference type="InterPro" id="IPR003781">
    <property type="entry name" value="CoA-bd"/>
</dbReference>
<dbReference type="InterPro" id="IPR036291">
    <property type="entry name" value="NAD(P)-bd_dom_sf"/>
</dbReference>
<dbReference type="Pfam" id="PF19045">
    <property type="entry name" value="Ligase_CoA_2"/>
    <property type="match status" value="1"/>
</dbReference>
<dbReference type="InterPro" id="IPR051538">
    <property type="entry name" value="Acyl-CoA_Synth/Transferase"/>
</dbReference>
<dbReference type="SUPFAM" id="SSF56059">
    <property type="entry name" value="Glutathione synthetase ATP-binding domain-like"/>
    <property type="match status" value="1"/>
</dbReference>
<evidence type="ECO:0000313" key="8">
    <source>
        <dbReference type="Proteomes" id="UP001158067"/>
    </source>
</evidence>
<protein>
    <submittedName>
        <fullName evidence="7">Acetyltransferase</fullName>
    </submittedName>
</protein>
<dbReference type="InterPro" id="IPR043938">
    <property type="entry name" value="Ligase_CoA_dom"/>
</dbReference>
<dbReference type="Pfam" id="PF13380">
    <property type="entry name" value="CoA_binding_2"/>
    <property type="match status" value="1"/>
</dbReference>
<dbReference type="Pfam" id="PF13607">
    <property type="entry name" value="Succ_CoA_lig"/>
    <property type="match status" value="1"/>
</dbReference>
<dbReference type="PANTHER" id="PTHR43334:SF1">
    <property type="entry name" value="3-HYDROXYPROPIONATE--COA LIGASE [ADP-FORMING]"/>
    <property type="match status" value="1"/>
</dbReference>